<keyword evidence="3" id="KW-1003">Cell membrane</keyword>
<dbReference type="InterPro" id="IPR003838">
    <property type="entry name" value="ABC3_permease_C"/>
</dbReference>
<gene>
    <name evidence="10" type="ORF">UBAL3_94240136</name>
</gene>
<dbReference type="AlphaFoldDB" id="C6HYQ8"/>
<evidence type="ECO:0000259" key="8">
    <source>
        <dbReference type="Pfam" id="PF02687"/>
    </source>
</evidence>
<evidence type="ECO:0000256" key="4">
    <source>
        <dbReference type="ARBA" id="ARBA00022692"/>
    </source>
</evidence>
<keyword evidence="2" id="KW-0813">Transport</keyword>
<sequence>MVDLSMKMLLHDRLRFALTTFGVAFSVMLVLVQVGLFEGLIGYAADTILPIRQADLWITSRNTQNIDFANYFPENLVNRVRSVPGVERADNLMVDFMPIHLPNGSSDGVMVYGLTHYWKWGVPWNVVSGNPLDLRGGPYMFLDDFATHRYGPFRVGDYREITNQRFRIIGVLHGLRSFTTIPVAFLDFYRAQALTDITFGKTAYILVHLSPGADRKAVMAEIRRRLPYNDVFTRKAWARRGQDYWIFKTGLGFNMGMIVFLGCLVGVVILAQTLYTTTMEHVREFGMVKAIGGDNGDIYRLLMRQAAVIAVAGYLAGTLLAFLIKPLAKKGDLDLILSPGLLATVFVATLALCLLASTVSFRKVSRIDPALLFRS</sequence>
<dbReference type="InterPro" id="IPR025857">
    <property type="entry name" value="MacB_PCD"/>
</dbReference>
<evidence type="ECO:0000256" key="1">
    <source>
        <dbReference type="ARBA" id="ARBA00004651"/>
    </source>
</evidence>
<evidence type="ECO:0000313" key="11">
    <source>
        <dbReference type="Proteomes" id="UP000009374"/>
    </source>
</evidence>
<feature type="transmembrane region" description="Helical" evidence="7">
    <location>
        <begin position="21"/>
        <end position="45"/>
    </location>
</feature>
<evidence type="ECO:0000256" key="6">
    <source>
        <dbReference type="ARBA" id="ARBA00023136"/>
    </source>
</evidence>
<evidence type="ECO:0000256" key="5">
    <source>
        <dbReference type="ARBA" id="ARBA00022989"/>
    </source>
</evidence>
<comment type="subcellular location">
    <subcellularLocation>
        <location evidence="1">Cell membrane</location>
        <topology evidence="1">Multi-pass membrane protein</topology>
    </subcellularLocation>
</comment>
<evidence type="ECO:0000256" key="3">
    <source>
        <dbReference type="ARBA" id="ARBA00022475"/>
    </source>
</evidence>
<accession>C6HYQ8</accession>
<name>C6HYQ8_9BACT</name>
<keyword evidence="11" id="KW-1185">Reference proteome</keyword>
<dbReference type="EMBL" id="GG693878">
    <property type="protein sequence ID" value="EES52343.1"/>
    <property type="molecule type" value="Genomic_DNA"/>
</dbReference>
<feature type="domain" description="MacB-like periplasmic core" evidence="9">
    <location>
        <begin position="17"/>
        <end position="224"/>
    </location>
</feature>
<dbReference type="Proteomes" id="UP000009374">
    <property type="component" value="Unassembled WGS sequence"/>
</dbReference>
<keyword evidence="6 7" id="KW-0472">Membrane</keyword>
<dbReference type="InterPro" id="IPR051125">
    <property type="entry name" value="ABC-4/HrtB_transporter"/>
</dbReference>
<evidence type="ECO:0000259" key="9">
    <source>
        <dbReference type="Pfam" id="PF12704"/>
    </source>
</evidence>
<proteinExistence type="predicted"/>
<reference evidence="10 11" key="1">
    <citation type="journal article" date="2009" name="Appl. Environ. Microbiol.">
        <title>Community genomic and proteomic analyses of chemoautotrophic iron-oxidizing "Leptospirillum rubarum" (Group II) and "Leptospirillum ferrodiazotrophum" (Group III) bacteria in acid mine drainage biofilms.</title>
        <authorList>
            <person name="Goltsman D.S."/>
            <person name="Denef V.J."/>
            <person name="Singer S.W."/>
            <person name="VerBerkmoes N.C."/>
            <person name="Lefsrud M."/>
            <person name="Mueller R.S."/>
            <person name="Dick G.J."/>
            <person name="Sun C.L."/>
            <person name="Wheeler K.E."/>
            <person name="Zemla A."/>
            <person name="Baker B.J."/>
            <person name="Hauser L."/>
            <person name="Land M."/>
            <person name="Shah M.B."/>
            <person name="Thelen M.P."/>
            <person name="Hettich R.L."/>
            <person name="Banfield J.F."/>
        </authorList>
    </citation>
    <scope>NUCLEOTIDE SEQUENCE [LARGE SCALE GENOMIC DNA]</scope>
</reference>
<feature type="transmembrane region" description="Helical" evidence="7">
    <location>
        <begin position="336"/>
        <end position="356"/>
    </location>
</feature>
<dbReference type="Pfam" id="PF12704">
    <property type="entry name" value="MacB_PCD"/>
    <property type="match status" value="1"/>
</dbReference>
<feature type="domain" description="ABC3 transporter permease C-terminal" evidence="8">
    <location>
        <begin position="257"/>
        <end position="369"/>
    </location>
</feature>
<dbReference type="PANTHER" id="PTHR43738">
    <property type="entry name" value="ABC TRANSPORTER, MEMBRANE PROTEIN"/>
    <property type="match status" value="1"/>
</dbReference>
<evidence type="ECO:0000313" key="10">
    <source>
        <dbReference type="EMBL" id="EES52343.1"/>
    </source>
</evidence>
<dbReference type="PANTHER" id="PTHR43738:SF1">
    <property type="entry name" value="HEMIN TRANSPORT SYSTEM PERMEASE PROTEIN HRTB-RELATED"/>
    <property type="match status" value="1"/>
</dbReference>
<evidence type="ECO:0000256" key="7">
    <source>
        <dbReference type="SAM" id="Phobius"/>
    </source>
</evidence>
<dbReference type="Pfam" id="PF02687">
    <property type="entry name" value="FtsX"/>
    <property type="match status" value="1"/>
</dbReference>
<protein>
    <recommendedName>
        <fullName evidence="12">ABC transporter, permease protein</fullName>
    </recommendedName>
</protein>
<organism evidence="10 11">
    <name type="scientific">Leptospirillum ferrodiazotrophum</name>
    <dbReference type="NCBI Taxonomy" id="412449"/>
    <lineage>
        <taxon>Bacteria</taxon>
        <taxon>Pseudomonadati</taxon>
        <taxon>Nitrospirota</taxon>
        <taxon>Nitrospiria</taxon>
        <taxon>Nitrospirales</taxon>
        <taxon>Nitrospiraceae</taxon>
        <taxon>Leptospirillum</taxon>
    </lineage>
</organism>
<evidence type="ECO:0000256" key="2">
    <source>
        <dbReference type="ARBA" id="ARBA00022448"/>
    </source>
</evidence>
<keyword evidence="5 7" id="KW-1133">Transmembrane helix</keyword>
<feature type="transmembrane region" description="Helical" evidence="7">
    <location>
        <begin position="251"/>
        <end position="275"/>
    </location>
</feature>
<keyword evidence="4 7" id="KW-0812">Transmembrane</keyword>
<dbReference type="GO" id="GO:0005886">
    <property type="term" value="C:plasma membrane"/>
    <property type="evidence" value="ECO:0007669"/>
    <property type="project" value="UniProtKB-SubCell"/>
</dbReference>
<feature type="transmembrane region" description="Helical" evidence="7">
    <location>
        <begin position="306"/>
        <end position="324"/>
    </location>
</feature>
<evidence type="ECO:0008006" key="12">
    <source>
        <dbReference type="Google" id="ProtNLM"/>
    </source>
</evidence>